<feature type="transmembrane region" description="Helical" evidence="1">
    <location>
        <begin position="105"/>
        <end position="126"/>
    </location>
</feature>
<accession>A0ABT7BJU7</accession>
<feature type="transmembrane region" description="Helical" evidence="1">
    <location>
        <begin position="373"/>
        <end position="393"/>
    </location>
</feature>
<keyword evidence="3" id="KW-1185">Reference proteome</keyword>
<feature type="transmembrane region" description="Helical" evidence="1">
    <location>
        <begin position="49"/>
        <end position="68"/>
    </location>
</feature>
<keyword evidence="1" id="KW-0472">Membrane</keyword>
<feature type="transmembrane region" description="Helical" evidence="1">
    <location>
        <begin position="190"/>
        <end position="212"/>
    </location>
</feature>
<evidence type="ECO:0000313" key="2">
    <source>
        <dbReference type="EMBL" id="MDJ1179460.1"/>
    </source>
</evidence>
<name>A0ABT7BJU7_9CYAN</name>
<dbReference type="Proteomes" id="UP001231370">
    <property type="component" value="Unassembled WGS sequence"/>
</dbReference>
<keyword evidence="1" id="KW-0812">Transmembrane</keyword>
<organism evidence="2 3">
    <name type="scientific">Roseofilum halophilum BLCC-M91</name>
    <dbReference type="NCBI Taxonomy" id="3022259"/>
    <lineage>
        <taxon>Bacteria</taxon>
        <taxon>Bacillati</taxon>
        <taxon>Cyanobacteriota</taxon>
        <taxon>Cyanophyceae</taxon>
        <taxon>Desertifilales</taxon>
        <taxon>Desertifilaceae</taxon>
        <taxon>Roseofilum</taxon>
        <taxon>Roseofilum halophilum</taxon>
    </lineage>
</organism>
<comment type="caution">
    <text evidence="2">The sequence shown here is derived from an EMBL/GenBank/DDBJ whole genome shotgun (WGS) entry which is preliminary data.</text>
</comment>
<feature type="transmembrane region" description="Helical" evidence="1">
    <location>
        <begin position="138"/>
        <end position="159"/>
    </location>
</feature>
<reference evidence="2 3" key="1">
    <citation type="submission" date="2023-01" db="EMBL/GenBank/DDBJ databases">
        <title>Novel diversity within Roseofilum (Cyanobacteria; Desertifilaceae) from marine benthic mats with descriptions of four novel species.</title>
        <authorList>
            <person name="Wang Y."/>
            <person name="Berthold D.E."/>
            <person name="Hu J."/>
            <person name="Lefler F.W."/>
            <person name="Laughinghouse H.D. IV."/>
        </authorList>
    </citation>
    <scope>NUCLEOTIDE SEQUENCE [LARGE SCALE GENOMIC DNA]</scope>
    <source>
        <strain evidence="2 3">BLCC-M91</strain>
    </source>
</reference>
<dbReference type="EMBL" id="JAQPOK010000086">
    <property type="protein sequence ID" value="MDJ1179460.1"/>
    <property type="molecule type" value="Genomic_DNA"/>
</dbReference>
<feature type="transmembrane region" description="Helical" evidence="1">
    <location>
        <begin position="422"/>
        <end position="440"/>
    </location>
</feature>
<protein>
    <recommendedName>
        <fullName evidence="4">O-antigen ligase domain-containing protein</fullName>
    </recommendedName>
</protein>
<keyword evidence="1" id="KW-1133">Transmembrane helix</keyword>
<gene>
    <name evidence="2" type="ORF">PJF56_11355</name>
</gene>
<evidence type="ECO:0008006" key="4">
    <source>
        <dbReference type="Google" id="ProtNLM"/>
    </source>
</evidence>
<evidence type="ECO:0000256" key="1">
    <source>
        <dbReference type="SAM" id="Phobius"/>
    </source>
</evidence>
<proteinExistence type="predicted"/>
<sequence>MKLLIALIVATVISYISCLDWRRSVKTVFFLVVFEGVLRKWILPQASEIIYFLKDMVLFGAYFQYYILSKSQNKFPKAKTPIINILLFLAFSWCCFQGLNPSLGSPIVGIWGIKNYFFYIPLMWMLPNLFRTEEELFTFIKTQLVIFIPVGILGIVQFVSPASSPLNQYAPGLEQVGGVARFGVSGAVRITGAFSFVNTYVAYLLVCCGFIIPILETEQSQKDRNISILQAILLIANSFMTGSRTIILAGLLFIIGYFGLKIVTQFAKTMRLIQLFLPPIILAFVSASIVFADKINTILDRILFSKDVALRIKLLFTEPFHNIGIKGWDGFGSGATHQATGVLRSVLGLPGGEPIPVGYESEMGRILLEIGPIGFLLWYGLKLAILIALFQLIWKLKRPFLKNLALAAFLIHLIWFPNQHVFHITFSVYYGFLSGFLYLLPQIEASEQLQQQQLLYLYDQDAYIPSSPYRES</sequence>
<evidence type="ECO:0000313" key="3">
    <source>
        <dbReference type="Proteomes" id="UP001231370"/>
    </source>
</evidence>
<feature type="transmembrane region" description="Helical" evidence="1">
    <location>
        <begin position="275"/>
        <end position="292"/>
    </location>
</feature>
<feature type="transmembrane region" description="Helical" evidence="1">
    <location>
        <begin position="80"/>
        <end position="99"/>
    </location>
</feature>
<dbReference type="RefSeq" id="WP_283762765.1">
    <property type="nucleotide sequence ID" value="NZ_JAQPOK010000086.1"/>
</dbReference>